<feature type="compositionally biased region" description="Basic and acidic residues" evidence="1">
    <location>
        <begin position="102"/>
        <end position="129"/>
    </location>
</feature>
<evidence type="ECO:0000313" key="2">
    <source>
        <dbReference type="EMBL" id="MBB5490807.1"/>
    </source>
</evidence>
<gene>
    <name evidence="2" type="ORF">HNR07_001944</name>
</gene>
<dbReference type="AlphaFoldDB" id="A0A840WGG1"/>
<protein>
    <submittedName>
        <fullName evidence="2">Uncharacterized protein</fullName>
    </submittedName>
</protein>
<sequence>MSFKNIFDNSENEAGSAEESARAVYERIPGARPEREGIDPELAEGIPEAERDPKIIRETSPEALNVMGSFISPMFRNTRTAAAEQRGTSEDPESTTSMASSAKDEAFKGVEVEIRDEDRPEISDEERANLKKANQKSTGNLRRTDNGFTEG</sequence>
<dbReference type="Proteomes" id="UP000579647">
    <property type="component" value="Unassembled WGS sequence"/>
</dbReference>
<keyword evidence="3" id="KW-1185">Reference proteome</keyword>
<proteinExistence type="predicted"/>
<dbReference type="RefSeq" id="WP_184364436.1">
    <property type="nucleotide sequence ID" value="NZ_BAAAKM010000042.1"/>
</dbReference>
<feature type="region of interest" description="Disordered" evidence="1">
    <location>
        <begin position="75"/>
        <end position="151"/>
    </location>
</feature>
<accession>A0A840WGG1</accession>
<comment type="caution">
    <text evidence="2">The sequence shown here is derived from an EMBL/GenBank/DDBJ whole genome shotgun (WGS) entry which is preliminary data.</text>
</comment>
<feature type="compositionally biased region" description="Basic and acidic residues" evidence="1">
    <location>
        <begin position="48"/>
        <end position="60"/>
    </location>
</feature>
<evidence type="ECO:0000313" key="3">
    <source>
        <dbReference type="Proteomes" id="UP000579647"/>
    </source>
</evidence>
<feature type="region of interest" description="Disordered" evidence="1">
    <location>
        <begin position="1"/>
        <end position="60"/>
    </location>
</feature>
<reference evidence="2 3" key="1">
    <citation type="submission" date="2020-08" db="EMBL/GenBank/DDBJ databases">
        <title>Sequencing the genomes of 1000 actinobacteria strains.</title>
        <authorList>
            <person name="Klenk H.-P."/>
        </authorList>
    </citation>
    <scope>NUCLEOTIDE SEQUENCE [LARGE SCALE GENOMIC DNA]</scope>
    <source>
        <strain evidence="2 3">DSM 44598</strain>
    </source>
</reference>
<evidence type="ECO:0000256" key="1">
    <source>
        <dbReference type="SAM" id="MobiDB-lite"/>
    </source>
</evidence>
<dbReference type="EMBL" id="JACHDO010000001">
    <property type="protein sequence ID" value="MBB5490807.1"/>
    <property type="molecule type" value="Genomic_DNA"/>
</dbReference>
<organism evidence="2 3">
    <name type="scientific">Nocardiopsis metallicus</name>
    <dbReference type="NCBI Taxonomy" id="179819"/>
    <lineage>
        <taxon>Bacteria</taxon>
        <taxon>Bacillati</taxon>
        <taxon>Actinomycetota</taxon>
        <taxon>Actinomycetes</taxon>
        <taxon>Streptosporangiales</taxon>
        <taxon>Nocardiopsidaceae</taxon>
        <taxon>Nocardiopsis</taxon>
    </lineage>
</organism>
<name>A0A840WGG1_9ACTN</name>